<feature type="transmembrane region" description="Helical" evidence="1">
    <location>
        <begin position="156"/>
        <end position="184"/>
    </location>
</feature>
<feature type="transmembrane region" description="Helical" evidence="1">
    <location>
        <begin position="12"/>
        <end position="30"/>
    </location>
</feature>
<keyword evidence="4" id="KW-1185">Reference proteome</keyword>
<feature type="transmembrane region" description="Helical" evidence="1">
    <location>
        <begin position="489"/>
        <end position="509"/>
    </location>
</feature>
<dbReference type="AlphaFoldDB" id="A0A5K7YNL8"/>
<dbReference type="InterPro" id="IPR010656">
    <property type="entry name" value="DctM"/>
</dbReference>
<protein>
    <submittedName>
        <fullName evidence="3">C4-dicarboxylate ABC transporter permease</fullName>
    </submittedName>
</protein>
<gene>
    <name evidence="3" type="ORF">DSCA_39230</name>
</gene>
<dbReference type="PANTHER" id="PTHR43849:SF2">
    <property type="entry name" value="BLL3936 PROTEIN"/>
    <property type="match status" value="1"/>
</dbReference>
<feature type="domain" description="TRAP C4-dicarboxylate transport system permease DctM subunit" evidence="2">
    <location>
        <begin position="440"/>
        <end position="597"/>
    </location>
</feature>
<name>A0A5K7YNL8_9BACT</name>
<feature type="transmembrane region" description="Helical" evidence="1">
    <location>
        <begin position="250"/>
        <end position="275"/>
    </location>
</feature>
<dbReference type="Pfam" id="PF06808">
    <property type="entry name" value="DctM"/>
    <property type="match status" value="2"/>
</dbReference>
<dbReference type="NCBIfam" id="TIGR02123">
    <property type="entry name" value="TRAP_fused"/>
    <property type="match status" value="1"/>
</dbReference>
<accession>A0A5K7YNL8</accession>
<proteinExistence type="predicted"/>
<feature type="transmembrane region" description="Helical" evidence="1">
    <location>
        <begin position="610"/>
        <end position="630"/>
    </location>
</feature>
<reference evidence="3 4" key="1">
    <citation type="submission" date="2019-11" db="EMBL/GenBank/DDBJ databases">
        <title>Comparative genomics of hydrocarbon-degrading Desulfosarcina strains.</title>
        <authorList>
            <person name="Watanabe M."/>
            <person name="Kojima H."/>
            <person name="Fukui M."/>
        </authorList>
    </citation>
    <scope>NUCLEOTIDE SEQUENCE [LARGE SCALE GENOMIC DNA]</scope>
    <source>
        <strain evidence="3 4">PL12</strain>
    </source>
</reference>
<dbReference type="PANTHER" id="PTHR43849">
    <property type="entry name" value="BLL3936 PROTEIN"/>
    <property type="match status" value="1"/>
</dbReference>
<dbReference type="KEGG" id="dalk:DSCA_39230"/>
<feature type="transmembrane region" description="Helical" evidence="1">
    <location>
        <begin position="36"/>
        <end position="54"/>
    </location>
</feature>
<evidence type="ECO:0000256" key="1">
    <source>
        <dbReference type="SAM" id="Phobius"/>
    </source>
</evidence>
<dbReference type="EMBL" id="AP021874">
    <property type="protein sequence ID" value="BBO69993.1"/>
    <property type="molecule type" value="Genomic_DNA"/>
</dbReference>
<feature type="transmembrane region" description="Helical" evidence="1">
    <location>
        <begin position="377"/>
        <end position="395"/>
    </location>
</feature>
<feature type="domain" description="TRAP C4-dicarboxylate transport system permease DctM subunit" evidence="2">
    <location>
        <begin position="104"/>
        <end position="384"/>
    </location>
</feature>
<feature type="transmembrane region" description="Helical" evidence="1">
    <location>
        <begin position="66"/>
        <end position="83"/>
    </location>
</feature>
<feature type="transmembrane region" description="Helical" evidence="1">
    <location>
        <begin position="581"/>
        <end position="598"/>
    </location>
</feature>
<feature type="transmembrane region" description="Helical" evidence="1">
    <location>
        <begin position="459"/>
        <end position="483"/>
    </location>
</feature>
<keyword evidence="1" id="KW-0472">Membrane</keyword>
<feature type="transmembrane region" description="Helical" evidence="1">
    <location>
        <begin position="119"/>
        <end position="136"/>
    </location>
</feature>
<evidence type="ECO:0000313" key="4">
    <source>
        <dbReference type="Proteomes" id="UP000427906"/>
    </source>
</evidence>
<keyword evidence="1" id="KW-0812">Transmembrane</keyword>
<dbReference type="InterPro" id="IPR011853">
    <property type="entry name" value="TRAP_DctM-Dct_fused"/>
</dbReference>
<feature type="transmembrane region" description="Helical" evidence="1">
    <location>
        <begin position="327"/>
        <end position="346"/>
    </location>
</feature>
<sequence>MYDQLKRFEQILFDVLSVLLVLFYSYAAVVQPASTQYHRGIYVIITYVLVFLLYKSKSTVMRVVDYILILLSIVCIGYWILNFEAINYRTGAENAIDKTVAVVGVLIGIELARRVVGNAFVIIGTVMLLYGVYGPYAPDLFAHPGDTFPNLCTTIYYMSDGVFGIMANVLATYVILFVLFGAFLEKSGAQRFFIDWPLAAVGHKIGGPAKVSVIASGLFGSISGSAIANTVSTGAFTIPMMKKAGFRPHIAGGIEPAASIGGMFMPPIMGAGGFIMAELTGVPYSRIMLVGLFPAFMYFFSVFMMVHYEAKMYNIVGERSEHSAMEILKKEWFFTLPLIIITIFMLTGYSPGYSAILGLATCIIVSYKYEENRIDKTMAVVMALVLAVQLTSLFLSKTVGADAGRSFLKVFSEGKMVWAGIGICAIWYILKKDQRPKINTGLKRFMEASRSGTENSLKIGATIGVIGIIIGVLTYTGLVLTFADIVIELAGGSLPLTILFIAMASLVLGMGVPVTAAYLITAVVAVPALTHLGVNPIAAHMIVYWLSQDSNITPPVCIAAFAGATIAKANMWRTAFAAFKFAKFLYLGPFLFGYVPAFSLDGSAMDIVKAFVLIILGTWLYSYLLSGIWIKQIGRWFKKAPAA</sequence>
<feature type="transmembrane region" description="Helical" evidence="1">
    <location>
        <begin position="287"/>
        <end position="306"/>
    </location>
</feature>
<evidence type="ECO:0000313" key="3">
    <source>
        <dbReference type="EMBL" id="BBO69993.1"/>
    </source>
</evidence>
<feature type="transmembrane region" description="Helical" evidence="1">
    <location>
        <begin position="415"/>
        <end position="430"/>
    </location>
</feature>
<evidence type="ECO:0000259" key="2">
    <source>
        <dbReference type="Pfam" id="PF06808"/>
    </source>
</evidence>
<dbReference type="Proteomes" id="UP000427906">
    <property type="component" value="Chromosome"/>
</dbReference>
<organism evidence="3 4">
    <name type="scientific">Desulfosarcina alkanivorans</name>
    <dbReference type="NCBI Taxonomy" id="571177"/>
    <lineage>
        <taxon>Bacteria</taxon>
        <taxon>Pseudomonadati</taxon>
        <taxon>Thermodesulfobacteriota</taxon>
        <taxon>Desulfobacteria</taxon>
        <taxon>Desulfobacterales</taxon>
        <taxon>Desulfosarcinaceae</taxon>
        <taxon>Desulfosarcina</taxon>
    </lineage>
</organism>
<keyword evidence="1" id="KW-1133">Transmembrane helix</keyword>
<dbReference type="RefSeq" id="WP_167527869.1">
    <property type="nucleotide sequence ID" value="NZ_AP021874.1"/>
</dbReference>